<dbReference type="GO" id="GO:0008278">
    <property type="term" value="C:cohesin complex"/>
    <property type="evidence" value="ECO:0007669"/>
    <property type="project" value="TreeGrafter"/>
</dbReference>
<protein>
    <recommendedName>
        <fullName evidence="2">SCD domain-containing protein</fullName>
    </recommendedName>
</protein>
<dbReference type="GO" id="GO:0000785">
    <property type="term" value="C:chromatin"/>
    <property type="evidence" value="ECO:0007669"/>
    <property type="project" value="TreeGrafter"/>
</dbReference>
<dbReference type="InterPro" id="IPR016024">
    <property type="entry name" value="ARM-type_fold"/>
</dbReference>
<sequence>MDVDEVDRRFRRSARTSSQNYKEDSEEEDESGLEEEDGFSHEDSFVVVIDAISSSRAALKTLAHEYSNEVREDKYESYRFFTLVLKIAGYERYVSKEDVKSDDCVEMISEDFEGTSMLSDKGKETKKLMKNLESFVLFLFKEIELDSDILSHFLEWLGELSRSRKRAIRHVATVVVNYVITSFCQRCNFIEEKIVNLGEKIQNKEVVEDGNDYTSEIEEIENQIGLFYEAVFIQRYRDVDFHIRSCCISELSKWVDLKPNLFSDSNNLRYFGWFLSDPEYLVRNSCLNGVNYLMKKQERVVGFRSWIERFRNRIIEIAKEDDHELNRITAIEIIKFSYLNGMISDELIKEISLLMFDSHLKVRNSMSEFMKTIFLQEEKIVEKVCYFLLNIKDEFYELFFSQINLKDLENLESILEISKDDQNEINVSALKLLKVCCDVEKSILVCELVECITFPLNEKEEKVDGIWDDVKRCFLMNSNNSKISSVISHLMNQQNIIEKSLLKLEELKSLLIESEDEERIFNLSKKMMKNHF</sequence>
<proteinExistence type="predicted"/>
<dbReference type="InterPro" id="IPR039662">
    <property type="entry name" value="Cohesin_Scc3/SA"/>
</dbReference>
<gene>
    <name evidence="3" type="ORF">ROZALSC1DRAFT_22171</name>
</gene>
<dbReference type="Pfam" id="PF08514">
    <property type="entry name" value="STAG"/>
    <property type="match status" value="1"/>
</dbReference>
<name>A0A4P9YJK5_ROZAC</name>
<dbReference type="PANTHER" id="PTHR11199">
    <property type="entry name" value="STROMAL ANTIGEN"/>
    <property type="match status" value="1"/>
</dbReference>
<evidence type="ECO:0000313" key="3">
    <source>
        <dbReference type="EMBL" id="RKP19578.1"/>
    </source>
</evidence>
<evidence type="ECO:0000256" key="1">
    <source>
        <dbReference type="SAM" id="MobiDB-lite"/>
    </source>
</evidence>
<dbReference type="EMBL" id="ML005200">
    <property type="protein sequence ID" value="RKP19578.1"/>
    <property type="molecule type" value="Genomic_DNA"/>
</dbReference>
<evidence type="ECO:0000259" key="2">
    <source>
        <dbReference type="PROSITE" id="PS51425"/>
    </source>
</evidence>
<feature type="domain" description="SCD" evidence="2">
    <location>
        <begin position="232"/>
        <end position="317"/>
    </location>
</feature>
<dbReference type="AlphaFoldDB" id="A0A4P9YJK5"/>
<dbReference type="GO" id="GO:0007062">
    <property type="term" value="P:sister chromatid cohesion"/>
    <property type="evidence" value="ECO:0007669"/>
    <property type="project" value="UniProtKB-ARBA"/>
</dbReference>
<evidence type="ECO:0000313" key="4">
    <source>
        <dbReference type="Proteomes" id="UP000281549"/>
    </source>
</evidence>
<dbReference type="Pfam" id="PF21581">
    <property type="entry name" value="SCD"/>
    <property type="match status" value="1"/>
</dbReference>
<dbReference type="GO" id="GO:0003682">
    <property type="term" value="F:chromatin binding"/>
    <property type="evidence" value="ECO:0007669"/>
    <property type="project" value="TreeGrafter"/>
</dbReference>
<reference evidence="4" key="1">
    <citation type="journal article" date="2018" name="Nat. Microbiol.">
        <title>Leveraging single-cell genomics to expand the fungal tree of life.</title>
        <authorList>
            <person name="Ahrendt S.R."/>
            <person name="Quandt C.A."/>
            <person name="Ciobanu D."/>
            <person name="Clum A."/>
            <person name="Salamov A."/>
            <person name="Andreopoulos B."/>
            <person name="Cheng J.F."/>
            <person name="Woyke T."/>
            <person name="Pelin A."/>
            <person name="Henrissat B."/>
            <person name="Reynolds N.K."/>
            <person name="Benny G.L."/>
            <person name="Smith M.E."/>
            <person name="James T.Y."/>
            <person name="Grigoriev I.V."/>
        </authorList>
    </citation>
    <scope>NUCLEOTIDE SEQUENCE [LARGE SCALE GENOMIC DNA]</scope>
    <source>
        <strain evidence="4">CSF55</strain>
    </source>
</reference>
<dbReference type="GO" id="GO:0005634">
    <property type="term" value="C:nucleus"/>
    <property type="evidence" value="ECO:0007669"/>
    <property type="project" value="TreeGrafter"/>
</dbReference>
<dbReference type="SUPFAM" id="SSF48371">
    <property type="entry name" value="ARM repeat"/>
    <property type="match status" value="1"/>
</dbReference>
<accession>A0A4P9YJK5</accession>
<feature type="region of interest" description="Disordered" evidence="1">
    <location>
        <begin position="1"/>
        <end position="39"/>
    </location>
</feature>
<dbReference type="PROSITE" id="PS51425">
    <property type="entry name" value="SCD"/>
    <property type="match status" value="1"/>
</dbReference>
<dbReference type="PANTHER" id="PTHR11199:SF0">
    <property type="entry name" value="LD34181P-RELATED"/>
    <property type="match status" value="1"/>
</dbReference>
<feature type="compositionally biased region" description="Acidic residues" evidence="1">
    <location>
        <begin position="24"/>
        <end position="37"/>
    </location>
</feature>
<dbReference type="Proteomes" id="UP000281549">
    <property type="component" value="Unassembled WGS sequence"/>
</dbReference>
<dbReference type="InterPro" id="IPR020839">
    <property type="entry name" value="SCD"/>
</dbReference>
<organism evidence="3 4">
    <name type="scientific">Rozella allomycis (strain CSF55)</name>
    <dbReference type="NCBI Taxonomy" id="988480"/>
    <lineage>
        <taxon>Eukaryota</taxon>
        <taxon>Fungi</taxon>
        <taxon>Fungi incertae sedis</taxon>
        <taxon>Cryptomycota</taxon>
        <taxon>Cryptomycota incertae sedis</taxon>
        <taxon>Rozella</taxon>
    </lineage>
</organism>
<dbReference type="Gene3D" id="1.25.10.10">
    <property type="entry name" value="Leucine-rich Repeat Variant"/>
    <property type="match status" value="1"/>
</dbReference>
<dbReference type="InterPro" id="IPR013721">
    <property type="entry name" value="STAG"/>
</dbReference>
<dbReference type="InterPro" id="IPR011989">
    <property type="entry name" value="ARM-like"/>
</dbReference>